<evidence type="ECO:0000313" key="5">
    <source>
        <dbReference type="Proteomes" id="UP001367508"/>
    </source>
</evidence>
<reference evidence="4 5" key="1">
    <citation type="submission" date="2024-01" db="EMBL/GenBank/DDBJ databases">
        <title>The genomes of 5 underutilized Papilionoideae crops provide insights into root nodulation and disease resistanc.</title>
        <authorList>
            <person name="Jiang F."/>
        </authorList>
    </citation>
    <scope>NUCLEOTIDE SEQUENCE [LARGE SCALE GENOMIC DNA]</scope>
    <source>
        <strain evidence="4">LVBAO_FW01</strain>
        <tissue evidence="4">Leaves</tissue>
    </source>
</reference>
<evidence type="ECO:0000256" key="2">
    <source>
        <dbReference type="SAM" id="MobiDB-lite"/>
    </source>
</evidence>
<feature type="region of interest" description="Disordered" evidence="2">
    <location>
        <begin position="139"/>
        <end position="170"/>
    </location>
</feature>
<dbReference type="Pfam" id="PF03763">
    <property type="entry name" value="Remorin_C"/>
    <property type="match status" value="1"/>
</dbReference>
<dbReference type="PANTHER" id="PTHR31471">
    <property type="entry name" value="OS02G0116800 PROTEIN"/>
    <property type="match status" value="1"/>
</dbReference>
<feature type="compositionally biased region" description="Low complexity" evidence="2">
    <location>
        <begin position="332"/>
        <end position="347"/>
    </location>
</feature>
<dbReference type="EMBL" id="JAYMYQ010000001">
    <property type="protein sequence ID" value="KAK7359441.1"/>
    <property type="molecule type" value="Genomic_DNA"/>
</dbReference>
<evidence type="ECO:0000313" key="4">
    <source>
        <dbReference type="EMBL" id="KAK7359441.1"/>
    </source>
</evidence>
<sequence>MEYERIEKVQTGIISPSKLRMKLLGPHHHRKKDGSNNNSSRTSPSRLEDAEFVNSLLASKNDNLDDEVTSPSLEVLSLKPSGDAMLDRRQSDPTSYEPKETMPKENGDMSRVKMQHFSKVDTGSSSIIHPMRTAEDENLDYDSNASSSSFEFDKGERPVNNPATRSLLRPMPSKWNDAEKWIMNRQNIQASHSKKNTVHNPANRLPTNMVRVAPDSAGYDHKLPTGKVTETKRVDYCQPTSLMGFEKFSFVPSNVHSVSGQAHGRNPMVESFPQSKDLKEVNELGLSSSRNTDDQTVMPGIRSVAMRDMGTEMTPVPSQEPSRTATPVGSATPLRSPTSSMPSTPRRGGPAPTPLDNTTDEDSQVPAENGKKHLSEEEMKLKTRREIAALGMQLGKMNIAAWASKEEQEKNKSSPRDTNMKEQERIEFEKRAALWEEAEKSKHTARFKREEIKIQAWESQQKAKLEAEMRRTEAKVEQMRAQTHAKMVKKIAMARQRSEEKRAAAEARKNREAERTAAQAEYIRQTGRLPSSNFICCGWL</sequence>
<feature type="region of interest" description="Disordered" evidence="2">
    <location>
        <begin position="312"/>
        <end position="379"/>
    </location>
</feature>
<feature type="compositionally biased region" description="Basic and acidic residues" evidence="2">
    <location>
        <begin position="85"/>
        <end position="108"/>
    </location>
</feature>
<proteinExistence type="inferred from homology"/>
<dbReference type="PANTHER" id="PTHR31471:SF49">
    <property type="entry name" value="REMORIN FAMILY PROTEIN"/>
    <property type="match status" value="1"/>
</dbReference>
<protein>
    <recommendedName>
        <fullName evidence="3">Remorin C-terminal domain-containing protein</fullName>
    </recommendedName>
</protein>
<evidence type="ECO:0000256" key="1">
    <source>
        <dbReference type="ARBA" id="ARBA00005711"/>
    </source>
</evidence>
<dbReference type="AlphaFoldDB" id="A0AAN9MT15"/>
<feature type="compositionally biased region" description="Polar residues" evidence="2">
    <location>
        <begin position="141"/>
        <end position="150"/>
    </location>
</feature>
<gene>
    <name evidence="4" type="ORF">VNO77_01401</name>
</gene>
<accession>A0AAN9MT15</accession>
<feature type="compositionally biased region" description="Basic and acidic residues" evidence="2">
    <location>
        <begin position="496"/>
        <end position="515"/>
    </location>
</feature>
<feature type="compositionally biased region" description="Basic and acidic residues" evidence="2">
    <location>
        <begin position="404"/>
        <end position="422"/>
    </location>
</feature>
<feature type="region of interest" description="Disordered" evidence="2">
    <location>
        <begin position="59"/>
        <end position="108"/>
    </location>
</feature>
<feature type="compositionally biased region" description="Polar residues" evidence="2">
    <location>
        <begin position="316"/>
        <end position="329"/>
    </location>
</feature>
<feature type="region of interest" description="Disordered" evidence="2">
    <location>
        <begin position="1"/>
        <end position="47"/>
    </location>
</feature>
<comment type="similarity">
    <text evidence="1">Belongs to the remorin family.</text>
</comment>
<dbReference type="InterPro" id="IPR005516">
    <property type="entry name" value="Remorin_C"/>
</dbReference>
<evidence type="ECO:0000259" key="3">
    <source>
        <dbReference type="Pfam" id="PF03763"/>
    </source>
</evidence>
<feature type="compositionally biased region" description="Basic and acidic residues" evidence="2">
    <location>
        <begin position="369"/>
        <end position="379"/>
    </location>
</feature>
<comment type="caution">
    <text evidence="4">The sequence shown here is derived from an EMBL/GenBank/DDBJ whole genome shotgun (WGS) entry which is preliminary data.</text>
</comment>
<organism evidence="4 5">
    <name type="scientific">Canavalia gladiata</name>
    <name type="common">Sword bean</name>
    <name type="synonym">Dolichos gladiatus</name>
    <dbReference type="NCBI Taxonomy" id="3824"/>
    <lineage>
        <taxon>Eukaryota</taxon>
        <taxon>Viridiplantae</taxon>
        <taxon>Streptophyta</taxon>
        <taxon>Embryophyta</taxon>
        <taxon>Tracheophyta</taxon>
        <taxon>Spermatophyta</taxon>
        <taxon>Magnoliopsida</taxon>
        <taxon>eudicotyledons</taxon>
        <taxon>Gunneridae</taxon>
        <taxon>Pentapetalae</taxon>
        <taxon>rosids</taxon>
        <taxon>fabids</taxon>
        <taxon>Fabales</taxon>
        <taxon>Fabaceae</taxon>
        <taxon>Papilionoideae</taxon>
        <taxon>50 kb inversion clade</taxon>
        <taxon>NPAAA clade</taxon>
        <taxon>indigoferoid/millettioid clade</taxon>
        <taxon>Phaseoleae</taxon>
        <taxon>Canavalia</taxon>
    </lineage>
</organism>
<feature type="domain" description="Remorin C-terminal" evidence="3">
    <location>
        <begin position="428"/>
        <end position="531"/>
    </location>
</feature>
<dbReference type="Proteomes" id="UP001367508">
    <property type="component" value="Unassembled WGS sequence"/>
</dbReference>
<feature type="region of interest" description="Disordered" evidence="2">
    <location>
        <begin position="494"/>
        <end position="516"/>
    </location>
</feature>
<keyword evidence="5" id="KW-1185">Reference proteome</keyword>
<feature type="region of interest" description="Disordered" evidence="2">
    <location>
        <begin position="403"/>
        <end position="422"/>
    </location>
</feature>
<name>A0AAN9MT15_CANGL</name>
<feature type="compositionally biased region" description="Basic residues" evidence="2">
    <location>
        <begin position="19"/>
        <end position="32"/>
    </location>
</feature>